<feature type="compositionally biased region" description="Basic residues" evidence="1">
    <location>
        <begin position="61"/>
        <end position="72"/>
    </location>
</feature>
<dbReference type="EMBL" id="BQNB010013014">
    <property type="protein sequence ID" value="GJT10783.1"/>
    <property type="molecule type" value="Genomic_DNA"/>
</dbReference>
<feature type="region of interest" description="Disordered" evidence="1">
    <location>
        <begin position="61"/>
        <end position="83"/>
    </location>
</feature>
<proteinExistence type="predicted"/>
<evidence type="ECO:0000256" key="1">
    <source>
        <dbReference type="SAM" id="MobiDB-lite"/>
    </source>
</evidence>
<name>A0ABQ5BAD6_9ASTR</name>
<evidence type="ECO:0000313" key="3">
    <source>
        <dbReference type="Proteomes" id="UP001151760"/>
    </source>
</evidence>
<accession>A0ABQ5BAD6</accession>
<gene>
    <name evidence="2" type="ORF">Tco_0857825</name>
</gene>
<protein>
    <recommendedName>
        <fullName evidence="4">Reverse transcriptase domain-containing protein</fullName>
    </recommendedName>
</protein>
<evidence type="ECO:0000313" key="2">
    <source>
        <dbReference type="EMBL" id="GJT10783.1"/>
    </source>
</evidence>
<organism evidence="2 3">
    <name type="scientific">Tanacetum coccineum</name>
    <dbReference type="NCBI Taxonomy" id="301880"/>
    <lineage>
        <taxon>Eukaryota</taxon>
        <taxon>Viridiplantae</taxon>
        <taxon>Streptophyta</taxon>
        <taxon>Embryophyta</taxon>
        <taxon>Tracheophyta</taxon>
        <taxon>Spermatophyta</taxon>
        <taxon>Magnoliopsida</taxon>
        <taxon>eudicotyledons</taxon>
        <taxon>Gunneridae</taxon>
        <taxon>Pentapetalae</taxon>
        <taxon>asterids</taxon>
        <taxon>campanulids</taxon>
        <taxon>Asterales</taxon>
        <taxon>Asteraceae</taxon>
        <taxon>Asteroideae</taxon>
        <taxon>Anthemideae</taxon>
        <taxon>Anthemidinae</taxon>
        <taxon>Tanacetum</taxon>
    </lineage>
</organism>
<dbReference type="Proteomes" id="UP001151760">
    <property type="component" value="Unassembled WGS sequence"/>
</dbReference>
<reference evidence="2" key="2">
    <citation type="submission" date="2022-01" db="EMBL/GenBank/DDBJ databases">
        <authorList>
            <person name="Yamashiro T."/>
            <person name="Shiraishi A."/>
            <person name="Satake H."/>
            <person name="Nakayama K."/>
        </authorList>
    </citation>
    <scope>NUCLEOTIDE SEQUENCE</scope>
</reference>
<evidence type="ECO:0008006" key="4">
    <source>
        <dbReference type="Google" id="ProtNLM"/>
    </source>
</evidence>
<keyword evidence="3" id="KW-1185">Reference proteome</keyword>
<feature type="compositionally biased region" description="Basic and acidic residues" evidence="1">
    <location>
        <begin position="73"/>
        <end position="83"/>
    </location>
</feature>
<sequence>MSKSKGRGFLATANAVIKCRMAKIAVGEGITREWEIARDAEINPFKDVPVFRRRKRIFKKRNKKKAKHKQIQARKEKGQSRDQACELPQKVFLPAPQNPVTNCACRTRSQLSSTSNKLPQQQVPPNLVELPIVTMADNRTMAELLQAPTEGYEDAIVVPEIETANFE</sequence>
<comment type="caution">
    <text evidence="2">The sequence shown here is derived from an EMBL/GenBank/DDBJ whole genome shotgun (WGS) entry which is preliminary data.</text>
</comment>
<reference evidence="2" key="1">
    <citation type="journal article" date="2022" name="Int. J. Mol. Sci.">
        <title>Draft Genome of Tanacetum Coccineum: Genomic Comparison of Closely Related Tanacetum-Family Plants.</title>
        <authorList>
            <person name="Yamashiro T."/>
            <person name="Shiraishi A."/>
            <person name="Nakayama K."/>
            <person name="Satake H."/>
        </authorList>
    </citation>
    <scope>NUCLEOTIDE SEQUENCE</scope>
</reference>